<keyword evidence="2" id="KW-0963">Cytoplasm</keyword>
<comment type="caution">
    <text evidence="6">The sequence shown here is derived from an EMBL/GenBank/DDBJ whole genome shotgun (WGS) entry which is preliminary data.</text>
</comment>
<dbReference type="Proteomes" id="UP000618460">
    <property type="component" value="Unassembled WGS sequence"/>
</dbReference>
<dbReference type="Pfam" id="PF04405">
    <property type="entry name" value="ScdA_N"/>
    <property type="match status" value="1"/>
</dbReference>
<dbReference type="PANTHER" id="PTHR36438">
    <property type="entry name" value="IRON-SULFUR CLUSTER REPAIR PROTEIN YTFE"/>
    <property type="match status" value="1"/>
</dbReference>
<dbReference type="Gene3D" id="1.20.120.520">
    <property type="entry name" value="nmb1532 protein domain like"/>
    <property type="match status" value="1"/>
</dbReference>
<dbReference type="RefSeq" id="WP_117157275.1">
    <property type="nucleotide sequence ID" value="NZ_BMLG01000004.1"/>
</dbReference>
<reference evidence="6" key="1">
    <citation type="journal article" date="2014" name="Int. J. Syst. Evol. Microbiol.">
        <title>Complete genome sequence of Corynebacterium casei LMG S-19264T (=DSM 44701T), isolated from a smear-ripened cheese.</title>
        <authorList>
            <consortium name="US DOE Joint Genome Institute (JGI-PGF)"/>
            <person name="Walter F."/>
            <person name="Albersmeier A."/>
            <person name="Kalinowski J."/>
            <person name="Ruckert C."/>
        </authorList>
    </citation>
    <scope>NUCLEOTIDE SEQUENCE</scope>
    <source>
        <strain evidence="6">CGMCC 1.6333</strain>
    </source>
</reference>
<evidence type="ECO:0000259" key="5">
    <source>
        <dbReference type="Pfam" id="PF01814"/>
    </source>
</evidence>
<dbReference type="PANTHER" id="PTHR36438:SF1">
    <property type="entry name" value="IRON-SULFUR CLUSTER REPAIR PROTEIN YTFE"/>
    <property type="match status" value="1"/>
</dbReference>
<dbReference type="InterPro" id="IPR019903">
    <property type="entry name" value="RIC_family"/>
</dbReference>
<evidence type="ECO:0000256" key="2">
    <source>
        <dbReference type="ARBA" id="ARBA00022490"/>
    </source>
</evidence>
<reference evidence="6" key="2">
    <citation type="submission" date="2020-09" db="EMBL/GenBank/DDBJ databases">
        <authorList>
            <person name="Sun Q."/>
            <person name="Zhou Y."/>
        </authorList>
    </citation>
    <scope>NUCLEOTIDE SEQUENCE</scope>
    <source>
        <strain evidence="6">CGMCC 1.6333</strain>
    </source>
</reference>
<dbReference type="InterPro" id="IPR012312">
    <property type="entry name" value="Hemerythrin-like"/>
</dbReference>
<evidence type="ECO:0000256" key="1">
    <source>
        <dbReference type="ARBA" id="ARBA00004496"/>
    </source>
</evidence>
<evidence type="ECO:0000256" key="4">
    <source>
        <dbReference type="ARBA" id="ARBA00023004"/>
    </source>
</evidence>
<dbReference type="NCBIfam" id="TIGR03652">
    <property type="entry name" value="FeS_repair_RIC"/>
    <property type="match status" value="1"/>
</dbReference>
<gene>
    <name evidence="6" type="primary">scdA</name>
    <name evidence="6" type="ORF">GCM10011351_11780</name>
</gene>
<dbReference type="OrthoDB" id="9797132at2"/>
<keyword evidence="4" id="KW-0408">Iron</keyword>
<dbReference type="Pfam" id="PF01814">
    <property type="entry name" value="Hemerythrin"/>
    <property type="match status" value="1"/>
</dbReference>
<dbReference type="GO" id="GO:0046872">
    <property type="term" value="F:metal ion binding"/>
    <property type="evidence" value="ECO:0007669"/>
    <property type="project" value="UniProtKB-KW"/>
</dbReference>
<dbReference type="GO" id="GO:0005737">
    <property type="term" value="C:cytoplasm"/>
    <property type="evidence" value="ECO:0007669"/>
    <property type="project" value="UniProtKB-SubCell"/>
</dbReference>
<comment type="subcellular location">
    <subcellularLocation>
        <location evidence="1">Cytoplasm</location>
    </subcellularLocation>
</comment>
<organism evidence="6 7">
    <name type="scientific">Paraliobacillus quinghaiensis</name>
    <dbReference type="NCBI Taxonomy" id="470815"/>
    <lineage>
        <taxon>Bacteria</taxon>
        <taxon>Bacillati</taxon>
        <taxon>Bacillota</taxon>
        <taxon>Bacilli</taxon>
        <taxon>Bacillales</taxon>
        <taxon>Bacillaceae</taxon>
        <taxon>Paraliobacillus</taxon>
    </lineage>
</organism>
<proteinExistence type="predicted"/>
<evidence type="ECO:0000313" key="7">
    <source>
        <dbReference type="Proteomes" id="UP000618460"/>
    </source>
</evidence>
<keyword evidence="7" id="KW-1185">Reference proteome</keyword>
<keyword evidence="3" id="KW-0479">Metal-binding</keyword>
<evidence type="ECO:0000313" key="6">
    <source>
        <dbReference type="EMBL" id="GGM27578.1"/>
    </source>
</evidence>
<evidence type="ECO:0000256" key="3">
    <source>
        <dbReference type="ARBA" id="ARBA00022723"/>
    </source>
</evidence>
<dbReference type="AlphaFoldDB" id="A0A917WSF6"/>
<feature type="domain" description="Hemerythrin-like" evidence="5">
    <location>
        <begin position="83"/>
        <end position="228"/>
    </location>
</feature>
<sequence>MQFFQIDDTPADIVKTFPKASDLFKKERIDFCCGGDKPLRETLEKRQIDGEMLLHALNESYKDWKDAGNIETDWNKVSSSELIDHILERHHYYLQQELEPLSQFVTKIFRVHGQNHPHLKDLHKVYHEFKAEIEAHLIEEENELFPLVRQYEETQDLADAARIQELNKNMEQEHQVAGDLLREMHTITNGFVPPEGACNSYRITYARLAELETNTFEHIHLENNILFKK</sequence>
<dbReference type="EMBL" id="BMLG01000004">
    <property type="protein sequence ID" value="GGM27578.1"/>
    <property type="molecule type" value="Genomic_DNA"/>
</dbReference>
<protein>
    <submittedName>
        <fullName evidence="6">Iron-sulfur cluster repair di-iron protein</fullName>
    </submittedName>
</protein>
<name>A0A917WSF6_9BACI</name>
<accession>A0A917WSF6</accession>